<reference evidence="2" key="1">
    <citation type="submission" date="2022-10" db="EMBL/GenBank/DDBJ databases">
        <title>The complete genomes of actinobacterial strains from the NBC collection.</title>
        <authorList>
            <person name="Joergensen T.S."/>
            <person name="Alvarez Arevalo M."/>
            <person name="Sterndorff E.B."/>
            <person name="Faurdal D."/>
            <person name="Vuksanovic O."/>
            <person name="Mourched A.-S."/>
            <person name="Charusanti P."/>
            <person name="Shaw S."/>
            <person name="Blin K."/>
            <person name="Weber T."/>
        </authorList>
    </citation>
    <scope>NUCLEOTIDE SEQUENCE</scope>
    <source>
        <strain evidence="2">NBC_01401</strain>
    </source>
</reference>
<proteinExistence type="predicted"/>
<protein>
    <submittedName>
        <fullName evidence="2">Thiocillin family RiPP</fullName>
    </submittedName>
</protein>
<accession>A0AAU3GXI2</accession>
<dbReference type="EMBL" id="CP109535">
    <property type="protein sequence ID" value="WTY96482.1"/>
    <property type="molecule type" value="Genomic_DNA"/>
</dbReference>
<dbReference type="NCBIfam" id="NF033482">
    <property type="entry name" value="RiPP_thiocil"/>
    <property type="match status" value="1"/>
</dbReference>
<evidence type="ECO:0000256" key="1">
    <source>
        <dbReference type="SAM" id="MobiDB-lite"/>
    </source>
</evidence>
<sequence>MNEQHGNQDLFDLYALEGELVVEELPQGNALGSFSTSTSAASLSCPASSASSASTASSYG</sequence>
<evidence type="ECO:0000313" key="2">
    <source>
        <dbReference type="EMBL" id="WTY96482.1"/>
    </source>
</evidence>
<gene>
    <name evidence="2" type="ORF">OG626_16980</name>
</gene>
<dbReference type="AlphaFoldDB" id="A0AAU3GXI2"/>
<name>A0AAU3GXI2_9ACTN</name>
<organism evidence="2">
    <name type="scientific">Streptomyces sp. NBC_01401</name>
    <dbReference type="NCBI Taxonomy" id="2903854"/>
    <lineage>
        <taxon>Bacteria</taxon>
        <taxon>Bacillati</taxon>
        <taxon>Actinomycetota</taxon>
        <taxon>Actinomycetes</taxon>
        <taxon>Kitasatosporales</taxon>
        <taxon>Streptomycetaceae</taxon>
        <taxon>Streptomyces</taxon>
    </lineage>
</organism>
<feature type="region of interest" description="Disordered" evidence="1">
    <location>
        <begin position="33"/>
        <end position="60"/>
    </location>
</feature>
<dbReference type="InterPro" id="IPR049803">
    <property type="entry name" value="RiPP_thiocil-like"/>
</dbReference>